<dbReference type="RefSeq" id="WP_066924806.1">
    <property type="nucleotide sequence ID" value="NZ_BPQO01000009.1"/>
</dbReference>
<gene>
    <name evidence="3" type="ORF">BHAOGJBA_2478</name>
</gene>
<name>A0AAV4ZM39_9HYPH</name>
<keyword evidence="2" id="KW-0732">Signal</keyword>
<dbReference type="Pfam" id="PF07813">
    <property type="entry name" value="LTXXQ"/>
    <property type="match status" value="1"/>
</dbReference>
<feature type="region of interest" description="Disordered" evidence="1">
    <location>
        <begin position="25"/>
        <end position="45"/>
    </location>
</feature>
<feature type="region of interest" description="Disordered" evidence="1">
    <location>
        <begin position="155"/>
        <end position="175"/>
    </location>
</feature>
<reference evidence="3" key="2">
    <citation type="submission" date="2021-08" db="EMBL/GenBank/DDBJ databases">
        <authorList>
            <person name="Tani A."/>
            <person name="Ola A."/>
            <person name="Ogura Y."/>
            <person name="Katsura K."/>
            <person name="Hayashi T."/>
        </authorList>
    </citation>
    <scope>NUCLEOTIDE SEQUENCE</scope>
    <source>
        <strain evidence="3">DSM 16372</strain>
    </source>
</reference>
<dbReference type="EMBL" id="BPQO01000009">
    <property type="protein sequence ID" value="GJD88953.1"/>
    <property type="molecule type" value="Genomic_DNA"/>
</dbReference>
<feature type="signal peptide" evidence="2">
    <location>
        <begin position="1"/>
        <end position="25"/>
    </location>
</feature>
<dbReference type="GO" id="GO:0042597">
    <property type="term" value="C:periplasmic space"/>
    <property type="evidence" value="ECO:0007669"/>
    <property type="project" value="InterPro"/>
</dbReference>
<protein>
    <recommendedName>
        <fullName evidence="5">LTXXQ motif family protein</fullName>
    </recommendedName>
</protein>
<accession>A0AAV4ZM39</accession>
<sequence>MTRSVIQGVLLAGVAALGLAGAAAARDARPDPFGPRGEGRDGGRWSAFSKEDRAAFADARIAALHAGLRLTPDQEKLWPPVETAMRDLSRLKQDQREARAERGRMIDDAPGALRAMADAASARAEALRKLADASGPLYATLDQDQRRRALVLARPMRPHHGHGWHRHGGPRGERD</sequence>
<dbReference type="InterPro" id="IPR012899">
    <property type="entry name" value="LTXXQ"/>
</dbReference>
<reference evidence="3" key="1">
    <citation type="journal article" date="2016" name="Front. Microbiol.">
        <title>Genome Sequence of the Piezophilic, Mesophilic Sulfate-Reducing Bacterium Desulfovibrio indicus J2T.</title>
        <authorList>
            <person name="Cao J."/>
            <person name="Maignien L."/>
            <person name="Shao Z."/>
            <person name="Alain K."/>
            <person name="Jebbar M."/>
        </authorList>
    </citation>
    <scope>NUCLEOTIDE SEQUENCE</scope>
    <source>
        <strain evidence="3">DSM 16372</strain>
    </source>
</reference>
<evidence type="ECO:0000313" key="4">
    <source>
        <dbReference type="Proteomes" id="UP001055247"/>
    </source>
</evidence>
<keyword evidence="4" id="KW-1185">Reference proteome</keyword>
<dbReference type="AlphaFoldDB" id="A0AAV4ZM39"/>
<feature type="compositionally biased region" description="Basic residues" evidence="1">
    <location>
        <begin position="156"/>
        <end position="169"/>
    </location>
</feature>
<comment type="caution">
    <text evidence="3">The sequence shown here is derived from an EMBL/GenBank/DDBJ whole genome shotgun (WGS) entry which is preliminary data.</text>
</comment>
<feature type="chain" id="PRO_5043618701" description="LTXXQ motif family protein" evidence="2">
    <location>
        <begin position="26"/>
        <end position="175"/>
    </location>
</feature>
<dbReference type="Proteomes" id="UP001055247">
    <property type="component" value="Unassembled WGS sequence"/>
</dbReference>
<evidence type="ECO:0000256" key="1">
    <source>
        <dbReference type="SAM" id="MobiDB-lite"/>
    </source>
</evidence>
<evidence type="ECO:0000313" key="3">
    <source>
        <dbReference type="EMBL" id="GJD88953.1"/>
    </source>
</evidence>
<evidence type="ECO:0000256" key="2">
    <source>
        <dbReference type="SAM" id="SignalP"/>
    </source>
</evidence>
<evidence type="ECO:0008006" key="5">
    <source>
        <dbReference type="Google" id="ProtNLM"/>
    </source>
</evidence>
<organism evidence="3 4">
    <name type="scientific">Methylobacterium hispanicum</name>
    <dbReference type="NCBI Taxonomy" id="270350"/>
    <lineage>
        <taxon>Bacteria</taxon>
        <taxon>Pseudomonadati</taxon>
        <taxon>Pseudomonadota</taxon>
        <taxon>Alphaproteobacteria</taxon>
        <taxon>Hyphomicrobiales</taxon>
        <taxon>Methylobacteriaceae</taxon>
        <taxon>Methylobacterium</taxon>
    </lineage>
</organism>
<proteinExistence type="predicted"/>